<dbReference type="Proteomes" id="UP000005950">
    <property type="component" value="Unassembled WGS sequence"/>
</dbReference>
<reference evidence="1 2" key="1">
    <citation type="submission" date="2008-12" db="EMBL/GenBank/DDBJ databases">
        <authorList>
            <person name="Fulton L."/>
            <person name="Clifton S."/>
            <person name="Fulton B."/>
            <person name="Xu J."/>
            <person name="Minx P."/>
            <person name="Pepin K.H."/>
            <person name="Johnson M."/>
            <person name="Bhonagiri V."/>
            <person name="Nash W.E."/>
            <person name="Mardis E.R."/>
            <person name="Wilson R.K."/>
        </authorList>
    </citation>
    <scope>NUCLEOTIDE SEQUENCE [LARGE SCALE GENOMIC DNA]</scope>
    <source>
        <strain evidence="1 2">DSM 12042</strain>
    </source>
</reference>
<dbReference type="AlphaFoldDB" id="B9YCG2"/>
<evidence type="ECO:0000313" key="2">
    <source>
        <dbReference type="Proteomes" id="UP000005950"/>
    </source>
</evidence>
<gene>
    <name evidence="1" type="ORF">HOLDEFILI_03523</name>
</gene>
<sequence>MLSLTEGAKHMDYQVNDPELQRKLDLADNVIQPKTRQESRLQRYWQSVGWKHADKKNLGLPPSQAADS</sequence>
<accession>B9YCG2</accession>
<organism evidence="1 2">
    <name type="scientific">Holdemania filiformis DSM 12042</name>
    <dbReference type="NCBI Taxonomy" id="545696"/>
    <lineage>
        <taxon>Bacteria</taxon>
        <taxon>Bacillati</taxon>
        <taxon>Bacillota</taxon>
        <taxon>Erysipelotrichia</taxon>
        <taxon>Erysipelotrichales</taxon>
        <taxon>Erysipelotrichaceae</taxon>
        <taxon>Holdemania</taxon>
    </lineage>
</organism>
<evidence type="ECO:0000313" key="1">
    <source>
        <dbReference type="EMBL" id="EEF66324.1"/>
    </source>
</evidence>
<reference evidence="1 2" key="2">
    <citation type="submission" date="2009-02" db="EMBL/GenBank/DDBJ databases">
        <title>Draft genome sequence of Holdemania filiformis DSM 12042.</title>
        <authorList>
            <person name="Sudarsanam P."/>
            <person name="Ley R."/>
            <person name="Guruge J."/>
            <person name="Turnbaugh P.J."/>
            <person name="Mahowald M."/>
            <person name="Liep D."/>
            <person name="Gordon J."/>
        </authorList>
    </citation>
    <scope>NUCLEOTIDE SEQUENCE [LARGE SCALE GENOMIC DNA]</scope>
    <source>
        <strain evidence="1 2">DSM 12042</strain>
    </source>
</reference>
<dbReference type="EMBL" id="ACCF01000221">
    <property type="protein sequence ID" value="EEF66324.1"/>
    <property type="molecule type" value="Genomic_DNA"/>
</dbReference>
<proteinExistence type="predicted"/>
<name>B9YCG2_9FIRM</name>
<comment type="caution">
    <text evidence="1">The sequence shown here is derived from an EMBL/GenBank/DDBJ whole genome shotgun (WGS) entry which is preliminary data.</text>
</comment>
<dbReference type="HOGENOM" id="CLU_2788220_0_0_9"/>
<protein>
    <submittedName>
        <fullName evidence="1">Uncharacterized protein</fullName>
    </submittedName>
</protein>